<dbReference type="AlphaFoldDB" id="A0A9D4N808"/>
<reference evidence="1" key="1">
    <citation type="journal article" date="2019" name="bioRxiv">
        <title>The Genome of the Zebra Mussel, Dreissena polymorpha: A Resource for Invasive Species Research.</title>
        <authorList>
            <person name="McCartney M.A."/>
            <person name="Auch B."/>
            <person name="Kono T."/>
            <person name="Mallez S."/>
            <person name="Zhang Y."/>
            <person name="Obille A."/>
            <person name="Becker A."/>
            <person name="Abrahante J.E."/>
            <person name="Garbe J."/>
            <person name="Badalamenti J.P."/>
            <person name="Herman A."/>
            <person name="Mangelson H."/>
            <person name="Liachko I."/>
            <person name="Sullivan S."/>
            <person name="Sone E.D."/>
            <person name="Koren S."/>
            <person name="Silverstein K.A.T."/>
            <person name="Beckman K.B."/>
            <person name="Gohl D.M."/>
        </authorList>
    </citation>
    <scope>NUCLEOTIDE SEQUENCE</scope>
    <source>
        <strain evidence="1">Duluth1</strain>
        <tissue evidence="1">Whole animal</tissue>
    </source>
</reference>
<evidence type="ECO:0000313" key="1">
    <source>
        <dbReference type="EMBL" id="KAH3889731.1"/>
    </source>
</evidence>
<comment type="caution">
    <text evidence="1">The sequence shown here is derived from an EMBL/GenBank/DDBJ whole genome shotgun (WGS) entry which is preliminary data.</text>
</comment>
<proteinExistence type="predicted"/>
<accession>A0A9D4N808</accession>
<dbReference type="EMBL" id="JAIWYP010000001">
    <property type="protein sequence ID" value="KAH3889731.1"/>
    <property type="molecule type" value="Genomic_DNA"/>
</dbReference>
<reference evidence="1" key="2">
    <citation type="submission" date="2020-11" db="EMBL/GenBank/DDBJ databases">
        <authorList>
            <person name="McCartney M.A."/>
            <person name="Auch B."/>
            <person name="Kono T."/>
            <person name="Mallez S."/>
            <person name="Becker A."/>
            <person name="Gohl D.M."/>
            <person name="Silverstein K.A.T."/>
            <person name="Koren S."/>
            <person name="Bechman K.B."/>
            <person name="Herman A."/>
            <person name="Abrahante J.E."/>
            <person name="Garbe J."/>
        </authorList>
    </citation>
    <scope>NUCLEOTIDE SEQUENCE</scope>
    <source>
        <strain evidence="1">Duluth1</strain>
        <tissue evidence="1">Whole animal</tissue>
    </source>
</reference>
<protein>
    <submittedName>
        <fullName evidence="1">Uncharacterized protein</fullName>
    </submittedName>
</protein>
<keyword evidence="2" id="KW-1185">Reference proteome</keyword>
<gene>
    <name evidence="1" type="ORF">DPMN_013793</name>
</gene>
<sequence length="55" mass="5792">MFKVVAVGSRPEQFSATSLRSLGVLLRPSGVYGVLTATWVAVRSQLGRQSGLTGV</sequence>
<dbReference type="Proteomes" id="UP000828390">
    <property type="component" value="Unassembled WGS sequence"/>
</dbReference>
<organism evidence="1 2">
    <name type="scientific">Dreissena polymorpha</name>
    <name type="common">Zebra mussel</name>
    <name type="synonym">Mytilus polymorpha</name>
    <dbReference type="NCBI Taxonomy" id="45954"/>
    <lineage>
        <taxon>Eukaryota</taxon>
        <taxon>Metazoa</taxon>
        <taxon>Spiralia</taxon>
        <taxon>Lophotrochozoa</taxon>
        <taxon>Mollusca</taxon>
        <taxon>Bivalvia</taxon>
        <taxon>Autobranchia</taxon>
        <taxon>Heteroconchia</taxon>
        <taxon>Euheterodonta</taxon>
        <taxon>Imparidentia</taxon>
        <taxon>Neoheterodontei</taxon>
        <taxon>Myida</taxon>
        <taxon>Dreissenoidea</taxon>
        <taxon>Dreissenidae</taxon>
        <taxon>Dreissena</taxon>
    </lineage>
</organism>
<evidence type="ECO:0000313" key="2">
    <source>
        <dbReference type="Proteomes" id="UP000828390"/>
    </source>
</evidence>
<name>A0A9D4N808_DREPO</name>